<evidence type="ECO:0000256" key="1">
    <source>
        <dbReference type="SAM" id="MobiDB-lite"/>
    </source>
</evidence>
<accession>A0A8H7ACZ2</accession>
<dbReference type="InterPro" id="IPR049771">
    <property type="entry name" value="OTU2-like_OTU"/>
</dbReference>
<dbReference type="Gene3D" id="3.90.70.80">
    <property type="match status" value="1"/>
</dbReference>
<feature type="compositionally biased region" description="Basic residues" evidence="1">
    <location>
        <begin position="20"/>
        <end position="31"/>
    </location>
</feature>
<keyword evidence="4" id="KW-1185">Reference proteome</keyword>
<feature type="compositionally biased region" description="Basic and acidic residues" evidence="1">
    <location>
        <begin position="1"/>
        <end position="16"/>
    </location>
</feature>
<dbReference type="CDD" id="cd22762">
    <property type="entry name" value="OTU_fungi_OTU2-like"/>
    <property type="match status" value="1"/>
</dbReference>
<evidence type="ECO:0000259" key="2">
    <source>
        <dbReference type="PROSITE" id="PS50802"/>
    </source>
</evidence>
<dbReference type="InterPro" id="IPR003323">
    <property type="entry name" value="OTU_dom"/>
</dbReference>
<organism evidence="3 4">
    <name type="scientific">Endocarpon pusillum</name>
    <dbReference type="NCBI Taxonomy" id="364733"/>
    <lineage>
        <taxon>Eukaryota</taxon>
        <taxon>Fungi</taxon>
        <taxon>Dikarya</taxon>
        <taxon>Ascomycota</taxon>
        <taxon>Pezizomycotina</taxon>
        <taxon>Eurotiomycetes</taxon>
        <taxon>Chaetothyriomycetidae</taxon>
        <taxon>Verrucariales</taxon>
        <taxon>Verrucariaceae</taxon>
        <taxon>Endocarpon</taxon>
    </lineage>
</organism>
<feature type="region of interest" description="Disordered" evidence="1">
    <location>
        <begin position="1"/>
        <end position="142"/>
    </location>
</feature>
<dbReference type="OrthoDB" id="415023at2759"/>
<dbReference type="Pfam" id="PF02338">
    <property type="entry name" value="OTU"/>
    <property type="match status" value="1"/>
</dbReference>
<dbReference type="GO" id="GO:0016579">
    <property type="term" value="P:protein deubiquitination"/>
    <property type="evidence" value="ECO:0007669"/>
    <property type="project" value="TreeGrafter"/>
</dbReference>
<dbReference type="PROSITE" id="PS50802">
    <property type="entry name" value="OTU"/>
    <property type="match status" value="1"/>
</dbReference>
<feature type="compositionally biased region" description="Basic and acidic residues" evidence="1">
    <location>
        <begin position="32"/>
        <end position="51"/>
    </location>
</feature>
<dbReference type="AlphaFoldDB" id="A0A8H7ACZ2"/>
<reference evidence="3" key="1">
    <citation type="submission" date="2020-02" db="EMBL/GenBank/DDBJ databases">
        <authorList>
            <person name="Palmer J.M."/>
        </authorList>
    </citation>
    <scope>NUCLEOTIDE SEQUENCE</scope>
    <source>
        <strain evidence="3">EPUS1.4</strain>
        <tissue evidence="3">Thallus</tissue>
    </source>
</reference>
<dbReference type="PANTHER" id="PTHR12419">
    <property type="entry name" value="OTU DOMAIN CONTAINING PROTEIN"/>
    <property type="match status" value="1"/>
</dbReference>
<dbReference type="EMBL" id="JAACFV010000204">
    <property type="protein sequence ID" value="KAF7502985.1"/>
    <property type="molecule type" value="Genomic_DNA"/>
</dbReference>
<evidence type="ECO:0000313" key="3">
    <source>
        <dbReference type="EMBL" id="KAF7502985.1"/>
    </source>
</evidence>
<feature type="compositionally biased region" description="Basic residues" evidence="1">
    <location>
        <begin position="112"/>
        <end position="122"/>
    </location>
</feature>
<dbReference type="InterPro" id="IPR050704">
    <property type="entry name" value="Peptidase_C85-like"/>
</dbReference>
<dbReference type="SUPFAM" id="SSF54001">
    <property type="entry name" value="Cysteine proteinases"/>
    <property type="match status" value="1"/>
</dbReference>
<feature type="domain" description="OTU" evidence="2">
    <location>
        <begin position="161"/>
        <end position="299"/>
    </location>
</feature>
<evidence type="ECO:0000313" key="4">
    <source>
        <dbReference type="Proteomes" id="UP000606974"/>
    </source>
</evidence>
<dbReference type="PANTHER" id="PTHR12419:SF10">
    <property type="entry name" value="DEUBIQUITINASE OTUD6B"/>
    <property type="match status" value="1"/>
</dbReference>
<dbReference type="Proteomes" id="UP000606974">
    <property type="component" value="Unassembled WGS sequence"/>
</dbReference>
<name>A0A8H7ACZ2_9EURO</name>
<sequence>MEELQTKHRKQQRDLQGRITQKKKNATKKTRKEVNDECDRLQRELEDRQQAEMDALSVPLENDQLDSLHSGEETKQEEIESSCKPTGNANGKPADLSSSHERSPILQQASKKPNRQKARLARRAAEQEAQAAQAAQEAAKLPDLRKQEVENMQRHFDELGLSETLIRPDGHCMYSAVAMLLPNISSDPDRIESDGVLPYQAVRAKTAEFISQHPDDFEPFLEEPIDEYTNKIKHTAEWGGQLELQAISRAYGIDINVLQADGRVEKIDSGRESETGAIWLTYYRHSFGLGEHYNALKKAH</sequence>
<gene>
    <name evidence="3" type="ORF">GJ744_004746</name>
</gene>
<protein>
    <recommendedName>
        <fullName evidence="2">OTU domain-containing protein</fullName>
    </recommendedName>
</protein>
<dbReference type="GO" id="GO:0004843">
    <property type="term" value="F:cysteine-type deubiquitinase activity"/>
    <property type="evidence" value="ECO:0007669"/>
    <property type="project" value="TreeGrafter"/>
</dbReference>
<comment type="caution">
    <text evidence="3">The sequence shown here is derived from an EMBL/GenBank/DDBJ whole genome shotgun (WGS) entry which is preliminary data.</text>
</comment>
<dbReference type="InterPro" id="IPR038765">
    <property type="entry name" value="Papain-like_cys_pep_sf"/>
</dbReference>
<proteinExistence type="predicted"/>
<feature type="compositionally biased region" description="Basic and acidic residues" evidence="1">
    <location>
        <begin position="69"/>
        <end position="78"/>
    </location>
</feature>
<feature type="compositionally biased region" description="Low complexity" evidence="1">
    <location>
        <begin position="127"/>
        <end position="139"/>
    </location>
</feature>